<protein>
    <recommendedName>
        <fullName evidence="9">Histidinol-phosphate aminotransferase</fullName>
        <ecNumber evidence="9">2.6.1.9</ecNumber>
    </recommendedName>
    <alternativeName>
        <fullName evidence="9">Imidazole acetol-phosphate transaminase</fullName>
    </alternativeName>
</protein>
<dbReference type="InterPro" id="IPR015424">
    <property type="entry name" value="PyrdxlP-dep_Trfase"/>
</dbReference>
<comment type="similarity">
    <text evidence="2 9">Belongs to the class-II pyridoxal-phosphate-dependent aminotransferase family. Histidinol-phosphate aminotransferase subfamily.</text>
</comment>
<dbReference type="Gene3D" id="3.90.1150.10">
    <property type="entry name" value="Aspartate Aminotransferase, domain 1"/>
    <property type="match status" value="1"/>
</dbReference>
<dbReference type="AlphaFoldDB" id="A0A2A6FMX6"/>
<gene>
    <name evidence="9" type="primary">hisC</name>
    <name evidence="11" type="ORF">B5766_12430</name>
</gene>
<dbReference type="InterPro" id="IPR015422">
    <property type="entry name" value="PyrdxlP-dep_Trfase_small"/>
</dbReference>
<evidence type="ECO:0000256" key="4">
    <source>
        <dbReference type="ARBA" id="ARBA00022576"/>
    </source>
</evidence>
<dbReference type="NCBIfam" id="NF002877">
    <property type="entry name" value="PRK03317.1"/>
    <property type="match status" value="1"/>
</dbReference>
<keyword evidence="7 9" id="KW-0663">Pyridoxal phosphate</keyword>
<dbReference type="PROSITE" id="PS00599">
    <property type="entry name" value="AA_TRANSFER_CLASS_2"/>
    <property type="match status" value="1"/>
</dbReference>
<evidence type="ECO:0000256" key="3">
    <source>
        <dbReference type="ARBA" id="ARBA00011738"/>
    </source>
</evidence>
<dbReference type="Pfam" id="PF00155">
    <property type="entry name" value="Aminotran_1_2"/>
    <property type="match status" value="1"/>
</dbReference>
<feature type="domain" description="Aminotransferase class I/classII large" evidence="10">
    <location>
        <begin position="28"/>
        <end position="353"/>
    </location>
</feature>
<evidence type="ECO:0000256" key="1">
    <source>
        <dbReference type="ARBA" id="ARBA00001933"/>
    </source>
</evidence>
<dbReference type="InterPro" id="IPR015421">
    <property type="entry name" value="PyrdxlP-dep_Trfase_major"/>
</dbReference>
<comment type="catalytic activity">
    <reaction evidence="9">
        <text>L-histidinol phosphate + 2-oxoglutarate = 3-(imidazol-4-yl)-2-oxopropyl phosphate + L-glutamate</text>
        <dbReference type="Rhea" id="RHEA:23744"/>
        <dbReference type="ChEBI" id="CHEBI:16810"/>
        <dbReference type="ChEBI" id="CHEBI:29985"/>
        <dbReference type="ChEBI" id="CHEBI:57766"/>
        <dbReference type="ChEBI" id="CHEBI:57980"/>
        <dbReference type="EC" id="2.6.1.9"/>
    </reaction>
</comment>
<dbReference type="GO" id="GO:0000105">
    <property type="term" value="P:L-histidine biosynthetic process"/>
    <property type="evidence" value="ECO:0007669"/>
    <property type="project" value="UniProtKB-UniRule"/>
</dbReference>
<evidence type="ECO:0000259" key="10">
    <source>
        <dbReference type="Pfam" id="PF00155"/>
    </source>
</evidence>
<evidence type="ECO:0000256" key="5">
    <source>
        <dbReference type="ARBA" id="ARBA00022605"/>
    </source>
</evidence>
<comment type="subunit">
    <text evidence="3 9">Homodimer.</text>
</comment>
<evidence type="ECO:0000256" key="2">
    <source>
        <dbReference type="ARBA" id="ARBA00007970"/>
    </source>
</evidence>
<evidence type="ECO:0000313" key="12">
    <source>
        <dbReference type="Proteomes" id="UP000219994"/>
    </source>
</evidence>
<sequence length="365" mass="38855">MPRLDDFPLRDDLRGQVPYGAPQAPLPIALNVNENTHPLPEAVAQDIVVRIAAATLTLNRYPDREFTQLREAFARYLGHGLTAENIWAANGSNEVLQHVLQAYGGPGRSVLGYAPTYSMYSLLARGTGTSWVAADRDIDYVLSPETAVAAIIKHDPDIVLLCRPNNPTGTRLDLETVRAVADAARGMVVVDEAYIEFADAGTPSALTLLSEYPRLLVSRTMSKAFAFAGARVGYLAGDPAAIDALRLVRLPYHLSAITQAAALGALAHSNEMLGTVAAVRGQRDRLVRELTALGFTPHPSDANFVLFGGLADPAATCAGLRERGILIRDVGIPQTLRVTAGTQAETSAFLTAIAAYAPGQVVGAH</sequence>
<dbReference type="NCBIfam" id="TIGR01141">
    <property type="entry name" value="hisC"/>
    <property type="match status" value="1"/>
</dbReference>
<evidence type="ECO:0000256" key="9">
    <source>
        <dbReference type="HAMAP-Rule" id="MF_01023"/>
    </source>
</evidence>
<keyword evidence="4 9" id="KW-0032">Aminotransferase</keyword>
<dbReference type="GO" id="GO:0004400">
    <property type="term" value="F:histidinol-phosphate transaminase activity"/>
    <property type="evidence" value="ECO:0007669"/>
    <property type="project" value="UniProtKB-UniRule"/>
</dbReference>
<accession>A0A2A6FMX6</accession>
<dbReference type="InterPro" id="IPR004839">
    <property type="entry name" value="Aminotransferase_I/II_large"/>
</dbReference>
<comment type="cofactor">
    <cofactor evidence="1 9">
        <name>pyridoxal 5'-phosphate</name>
        <dbReference type="ChEBI" id="CHEBI:597326"/>
    </cofactor>
</comment>
<name>A0A2A6FMX6_9MICO</name>
<dbReference type="InterPro" id="IPR001917">
    <property type="entry name" value="Aminotrans_II_pyridoxalP_BS"/>
</dbReference>
<dbReference type="CDD" id="cd00609">
    <property type="entry name" value="AAT_like"/>
    <property type="match status" value="1"/>
</dbReference>
<proteinExistence type="inferred from homology"/>
<evidence type="ECO:0000313" key="11">
    <source>
        <dbReference type="EMBL" id="PDQ34242.1"/>
    </source>
</evidence>
<evidence type="ECO:0000256" key="8">
    <source>
        <dbReference type="ARBA" id="ARBA00023102"/>
    </source>
</evidence>
<comment type="caution">
    <text evidence="11">The sequence shown here is derived from an EMBL/GenBank/DDBJ whole genome shotgun (WGS) entry which is preliminary data.</text>
</comment>
<evidence type="ECO:0000256" key="6">
    <source>
        <dbReference type="ARBA" id="ARBA00022679"/>
    </source>
</evidence>
<evidence type="ECO:0000256" key="7">
    <source>
        <dbReference type="ARBA" id="ARBA00022898"/>
    </source>
</evidence>
<dbReference type="HAMAP" id="MF_01023">
    <property type="entry name" value="HisC_aminotrans_2"/>
    <property type="match status" value="1"/>
</dbReference>
<keyword evidence="5 9" id="KW-0028">Amino-acid biosynthesis</keyword>
<organism evidence="11 12">
    <name type="scientific">Candidatus Lumbricidiphila eiseniae</name>
    <dbReference type="NCBI Taxonomy" id="1969409"/>
    <lineage>
        <taxon>Bacteria</taxon>
        <taxon>Bacillati</taxon>
        <taxon>Actinomycetota</taxon>
        <taxon>Actinomycetes</taxon>
        <taxon>Micrococcales</taxon>
        <taxon>Microbacteriaceae</taxon>
        <taxon>Candidatus Lumbricidiphila</taxon>
    </lineage>
</organism>
<dbReference type="EMBL" id="NAEP01000059">
    <property type="protein sequence ID" value="PDQ34242.1"/>
    <property type="molecule type" value="Genomic_DNA"/>
</dbReference>
<dbReference type="PANTHER" id="PTHR42885:SF2">
    <property type="entry name" value="HISTIDINOL-PHOSPHATE AMINOTRANSFERASE"/>
    <property type="match status" value="1"/>
</dbReference>
<dbReference type="Gene3D" id="3.40.640.10">
    <property type="entry name" value="Type I PLP-dependent aspartate aminotransferase-like (Major domain)"/>
    <property type="match status" value="1"/>
</dbReference>
<reference evidence="12" key="1">
    <citation type="submission" date="2017-03" db="EMBL/GenBank/DDBJ databases">
        <authorList>
            <person name="Lund M.B."/>
        </authorList>
    </citation>
    <scope>NUCLEOTIDE SEQUENCE [LARGE SCALE GENOMIC DNA]</scope>
</reference>
<dbReference type="PANTHER" id="PTHR42885">
    <property type="entry name" value="HISTIDINOL-PHOSPHATE AMINOTRANSFERASE-RELATED"/>
    <property type="match status" value="1"/>
</dbReference>
<feature type="modified residue" description="N6-(pyridoxal phosphate)lysine" evidence="9">
    <location>
        <position position="223"/>
    </location>
</feature>
<comment type="pathway">
    <text evidence="9">Amino-acid biosynthesis; L-histidine biosynthesis; L-histidine from 5-phospho-alpha-D-ribose 1-diphosphate: step 7/9.</text>
</comment>
<dbReference type="EC" id="2.6.1.9" evidence="9"/>
<dbReference type="Proteomes" id="UP000219994">
    <property type="component" value="Unassembled WGS sequence"/>
</dbReference>
<keyword evidence="6 9" id="KW-0808">Transferase</keyword>
<dbReference type="GO" id="GO:0030170">
    <property type="term" value="F:pyridoxal phosphate binding"/>
    <property type="evidence" value="ECO:0007669"/>
    <property type="project" value="InterPro"/>
</dbReference>
<keyword evidence="8 9" id="KW-0368">Histidine biosynthesis</keyword>
<dbReference type="UniPathway" id="UPA00031">
    <property type="reaction ID" value="UER00012"/>
</dbReference>
<dbReference type="InterPro" id="IPR005861">
    <property type="entry name" value="HisP_aminotrans"/>
</dbReference>
<dbReference type="SUPFAM" id="SSF53383">
    <property type="entry name" value="PLP-dependent transferases"/>
    <property type="match status" value="1"/>
</dbReference>